<gene>
    <name evidence="2" type="ORF">METZ01_LOCUS456596</name>
</gene>
<keyword evidence="1" id="KW-0472">Membrane</keyword>
<proteinExistence type="predicted"/>
<reference evidence="2" key="1">
    <citation type="submission" date="2018-05" db="EMBL/GenBank/DDBJ databases">
        <authorList>
            <person name="Lanie J.A."/>
            <person name="Ng W.-L."/>
            <person name="Kazmierczak K.M."/>
            <person name="Andrzejewski T.M."/>
            <person name="Davidsen T.M."/>
            <person name="Wayne K.J."/>
            <person name="Tettelin H."/>
            <person name="Glass J.I."/>
            <person name="Rusch D."/>
            <person name="Podicherti R."/>
            <person name="Tsui H.-C.T."/>
            <person name="Winkler M.E."/>
        </authorList>
    </citation>
    <scope>NUCLEOTIDE SEQUENCE</scope>
</reference>
<dbReference type="AlphaFoldDB" id="A0A383A7L2"/>
<evidence type="ECO:0000313" key="2">
    <source>
        <dbReference type="EMBL" id="SVE03742.1"/>
    </source>
</evidence>
<feature type="transmembrane region" description="Helical" evidence="1">
    <location>
        <begin position="6"/>
        <end position="27"/>
    </location>
</feature>
<evidence type="ECO:0000256" key="1">
    <source>
        <dbReference type="SAM" id="Phobius"/>
    </source>
</evidence>
<keyword evidence="1" id="KW-0812">Transmembrane</keyword>
<name>A0A383A7L2_9ZZZZ</name>
<sequence length="156" mass="17903">MNKININALIQVLGMAGVIGSLIFVGLEMQQSQRIALAAQQQARMEVFVEAMNTFSETGVSYQAYLEQGGRNSKTETLTTNFTHQLWWIHENDYLQYRLGLMDESIWEAKLRAIKISYNSLNEESCILAKRIWETRRVMLDDNLVELVESLPNDCP</sequence>
<accession>A0A383A7L2</accession>
<dbReference type="EMBL" id="UINC01189860">
    <property type="protein sequence ID" value="SVE03742.1"/>
    <property type="molecule type" value="Genomic_DNA"/>
</dbReference>
<keyword evidence="1" id="KW-1133">Transmembrane helix</keyword>
<organism evidence="2">
    <name type="scientific">marine metagenome</name>
    <dbReference type="NCBI Taxonomy" id="408172"/>
    <lineage>
        <taxon>unclassified sequences</taxon>
        <taxon>metagenomes</taxon>
        <taxon>ecological metagenomes</taxon>
    </lineage>
</organism>
<protein>
    <submittedName>
        <fullName evidence="2">Uncharacterized protein</fullName>
    </submittedName>
</protein>